<dbReference type="InterPro" id="IPR051287">
    <property type="entry name" value="TCR_variable_region"/>
</dbReference>
<protein>
    <recommendedName>
        <fullName evidence="7">Ig-like domain-containing protein</fullName>
    </recommendedName>
</protein>
<proteinExistence type="predicted"/>
<dbReference type="InterPro" id="IPR013783">
    <property type="entry name" value="Ig-like_fold"/>
</dbReference>
<keyword evidence="5" id="KW-0391">Immunity</keyword>
<evidence type="ECO:0000313" key="8">
    <source>
        <dbReference type="Ensembl" id="ENSVURP00010026572.1"/>
    </source>
</evidence>
<reference evidence="9" key="1">
    <citation type="submission" date="2018-12" db="EMBL/GenBank/DDBJ databases">
        <authorList>
            <person name="Yazar S."/>
        </authorList>
    </citation>
    <scope>NUCLEOTIDE SEQUENCE [LARGE SCALE GENOMIC DNA]</scope>
</reference>
<evidence type="ECO:0000313" key="9">
    <source>
        <dbReference type="Proteomes" id="UP000314987"/>
    </source>
</evidence>
<organism evidence="8 9">
    <name type="scientific">Vombatus ursinus</name>
    <name type="common">Common wombat</name>
    <dbReference type="NCBI Taxonomy" id="29139"/>
    <lineage>
        <taxon>Eukaryota</taxon>
        <taxon>Metazoa</taxon>
        <taxon>Chordata</taxon>
        <taxon>Craniata</taxon>
        <taxon>Vertebrata</taxon>
        <taxon>Euteleostomi</taxon>
        <taxon>Mammalia</taxon>
        <taxon>Metatheria</taxon>
        <taxon>Diprotodontia</taxon>
        <taxon>Vombatidae</taxon>
        <taxon>Vombatus</taxon>
    </lineage>
</organism>
<evidence type="ECO:0000259" key="7">
    <source>
        <dbReference type="PROSITE" id="PS50835"/>
    </source>
</evidence>
<dbReference type="InterPro" id="IPR007110">
    <property type="entry name" value="Ig-like_dom"/>
</dbReference>
<dbReference type="SMART" id="SM00406">
    <property type="entry name" value="IGv"/>
    <property type="match status" value="1"/>
</dbReference>
<dbReference type="SMART" id="SM00409">
    <property type="entry name" value="IG"/>
    <property type="match status" value="1"/>
</dbReference>
<keyword evidence="3" id="KW-0675">Receptor</keyword>
<evidence type="ECO:0000256" key="4">
    <source>
        <dbReference type="ARBA" id="ARBA00023319"/>
    </source>
</evidence>
<dbReference type="STRING" id="29139.ENSVURP00010026572"/>
<feature type="domain" description="Ig-like" evidence="7">
    <location>
        <begin position="15"/>
        <end position="116"/>
    </location>
</feature>
<dbReference type="PANTHER" id="PTHR19367">
    <property type="entry name" value="T-CELL RECEPTOR ALPHA CHAIN V REGION"/>
    <property type="match status" value="1"/>
</dbReference>
<keyword evidence="5" id="KW-1279">T cell receptor</keyword>
<feature type="signal peptide" evidence="6">
    <location>
        <begin position="1"/>
        <end position="20"/>
    </location>
</feature>
<evidence type="ECO:0000256" key="2">
    <source>
        <dbReference type="ARBA" id="ARBA00023130"/>
    </source>
</evidence>
<name>A0A4X2M001_VOMUR</name>
<keyword evidence="9" id="KW-1185">Reference proteome</keyword>
<evidence type="ECO:0000256" key="3">
    <source>
        <dbReference type="ARBA" id="ARBA00023170"/>
    </source>
</evidence>
<dbReference type="Ensembl" id="ENSVURT00010030265.1">
    <property type="protein sequence ID" value="ENSVURP00010026572.1"/>
    <property type="gene ID" value="ENSVURG00010020341.1"/>
</dbReference>
<accession>A0A4X2M001</accession>
<feature type="chain" id="PRO_5021456497" description="Ig-like domain-containing protein" evidence="6">
    <location>
        <begin position="21"/>
        <end position="131"/>
    </location>
</feature>
<dbReference type="InterPro" id="IPR013106">
    <property type="entry name" value="Ig_V-set"/>
</dbReference>
<dbReference type="Gene3D" id="2.60.40.10">
    <property type="entry name" value="Immunoglobulins"/>
    <property type="match status" value="1"/>
</dbReference>
<dbReference type="GO" id="GO:0042101">
    <property type="term" value="C:T cell receptor complex"/>
    <property type="evidence" value="ECO:0007669"/>
    <property type="project" value="UniProtKB-KW"/>
</dbReference>
<dbReference type="GeneTree" id="ENSGT00940000153073"/>
<evidence type="ECO:0000256" key="5">
    <source>
        <dbReference type="ARBA" id="ARBA00043266"/>
    </source>
</evidence>
<keyword evidence="4" id="KW-0393">Immunoglobulin domain</keyword>
<dbReference type="Pfam" id="PF07686">
    <property type="entry name" value="V-set"/>
    <property type="match status" value="1"/>
</dbReference>
<dbReference type="InterPro" id="IPR036179">
    <property type="entry name" value="Ig-like_dom_sf"/>
</dbReference>
<keyword evidence="2" id="KW-1064">Adaptive immunity</keyword>
<keyword evidence="1 6" id="KW-0732">Signal</keyword>
<dbReference type="Proteomes" id="UP000314987">
    <property type="component" value="Unassembled WGS sequence"/>
</dbReference>
<reference evidence="8" key="2">
    <citation type="submission" date="2025-08" db="UniProtKB">
        <authorList>
            <consortium name="Ensembl"/>
        </authorList>
    </citation>
    <scope>IDENTIFICATION</scope>
</reference>
<dbReference type="GO" id="GO:0002250">
    <property type="term" value="P:adaptive immune response"/>
    <property type="evidence" value="ECO:0007669"/>
    <property type="project" value="UniProtKB-KW"/>
</dbReference>
<evidence type="ECO:0000256" key="6">
    <source>
        <dbReference type="SAM" id="SignalP"/>
    </source>
</evidence>
<reference evidence="8" key="3">
    <citation type="submission" date="2025-09" db="UniProtKB">
        <authorList>
            <consortium name="Ensembl"/>
        </authorList>
    </citation>
    <scope>IDENTIFICATION</scope>
</reference>
<dbReference type="AlphaFoldDB" id="A0A4X2M001"/>
<dbReference type="SUPFAM" id="SSF48726">
    <property type="entry name" value="Immunoglobulin"/>
    <property type="match status" value="1"/>
</dbReference>
<sequence length="131" mass="14829">MISMLILTLVMLLIPRTTEAQSVTQPEDQVSVSEGSPVELKCTYSYSGSPFLLWYVQYPNQELQVLLRHTSQESNKGFQANLNKDETSYHLRKLHVQEEDAAVYFCALGDTVRGLTSGAEHKPPETVFEMF</sequence>
<dbReference type="PROSITE" id="PS50835">
    <property type="entry name" value="IG_LIKE"/>
    <property type="match status" value="1"/>
</dbReference>
<dbReference type="PANTHER" id="PTHR19367:SF18">
    <property type="entry name" value="T CELL RECEPTOR ALPHA VARIABLE 16"/>
    <property type="match status" value="1"/>
</dbReference>
<dbReference type="OMA" id="FHLKKLF"/>
<evidence type="ECO:0000256" key="1">
    <source>
        <dbReference type="ARBA" id="ARBA00022729"/>
    </source>
</evidence>
<dbReference type="InterPro" id="IPR003599">
    <property type="entry name" value="Ig_sub"/>
</dbReference>